<protein>
    <submittedName>
        <fullName evidence="1">Serine racemase VanT catalytic subunit</fullName>
    </submittedName>
</protein>
<keyword evidence="2" id="KW-1185">Reference proteome</keyword>
<proteinExistence type="predicted"/>
<reference evidence="1" key="1">
    <citation type="submission" date="2019-04" db="EMBL/GenBank/DDBJ databases">
        <title>Microbes associate with the intestines of laboratory mice.</title>
        <authorList>
            <person name="Navarre W."/>
            <person name="Wong E."/>
            <person name="Huang K."/>
            <person name="Tropini C."/>
            <person name="Ng K."/>
            <person name="Yu B."/>
        </authorList>
    </citation>
    <scope>NUCLEOTIDE SEQUENCE</scope>
    <source>
        <strain evidence="1">NM72_1-8</strain>
    </source>
</reference>
<evidence type="ECO:0000313" key="1">
    <source>
        <dbReference type="EMBL" id="TGX96419.1"/>
    </source>
</evidence>
<gene>
    <name evidence="1" type="primary">vanT</name>
    <name evidence="1" type="ORF">E5357_16130</name>
</gene>
<sequence>MYQKGRAWIELDIDNLAYNIRQFRKILSPKCAIMPAVKANAYGHGAVLIAKALQDLEIKDFCVASVNEAVELRKAGILGQILILGYTSPNQFSDLVKYNLTQTVVDYPYAKLLNDFGQVIFVHIGIDTGMHRLGERSENIKEVYKMWEFDNLKITGVYSHLCMSDGASDAERDITLKQIEEFNMVINFLHRKGIHHFKTHIQGSYGVLNYPALKFDYARLGIALYGVLSSPKDRIISNTKLKPVLSLKARIACVKQLHKGEALGYGLTYKAGKEMQIATVSVGYADGIPRELSNKGFVLINGQKAAIVGRVCMDQLMVDVTDIKGVSCGDETIFIGKSGNSEIMAADLADSINTISNEILSQLGSRLGRVSIKK</sequence>
<comment type="caution">
    <text evidence="1">The sequence shown here is derived from an EMBL/GenBank/DDBJ whole genome shotgun (WGS) entry which is preliminary data.</text>
</comment>
<accession>A0AC61QWN4</accession>
<dbReference type="EMBL" id="SRZB01000063">
    <property type="protein sequence ID" value="TGX96419.1"/>
    <property type="molecule type" value="Genomic_DNA"/>
</dbReference>
<dbReference type="Proteomes" id="UP000307720">
    <property type="component" value="Unassembled WGS sequence"/>
</dbReference>
<evidence type="ECO:0000313" key="2">
    <source>
        <dbReference type="Proteomes" id="UP000307720"/>
    </source>
</evidence>
<name>A0AC61QWN4_9FIRM</name>
<organism evidence="1 2">
    <name type="scientific">Hominisplanchenecus murintestinalis</name>
    <dbReference type="NCBI Taxonomy" id="2941517"/>
    <lineage>
        <taxon>Bacteria</taxon>
        <taxon>Bacillati</taxon>
        <taxon>Bacillota</taxon>
        <taxon>Clostridia</taxon>
        <taxon>Lachnospirales</taxon>
        <taxon>Lachnospiraceae</taxon>
        <taxon>Hominisplanchenecus</taxon>
    </lineage>
</organism>